<feature type="transmembrane region" description="Helical" evidence="1">
    <location>
        <begin position="210"/>
        <end position="228"/>
    </location>
</feature>
<keyword evidence="1" id="KW-0812">Transmembrane</keyword>
<feature type="transmembrane region" description="Helical" evidence="1">
    <location>
        <begin position="107"/>
        <end position="128"/>
    </location>
</feature>
<dbReference type="InterPro" id="IPR009936">
    <property type="entry name" value="DUF1468"/>
</dbReference>
<feature type="transmembrane region" description="Helical" evidence="1">
    <location>
        <begin position="74"/>
        <end position="95"/>
    </location>
</feature>
<feature type="domain" description="DUF1468" evidence="2">
    <location>
        <begin position="75"/>
        <end position="237"/>
    </location>
</feature>
<feature type="transmembrane region" description="Helical" evidence="1">
    <location>
        <begin position="185"/>
        <end position="203"/>
    </location>
</feature>
<accession>A0AA41K624</accession>
<name>A0AA41K624_9FIRM</name>
<protein>
    <recommendedName>
        <fullName evidence="2">DUF1468 domain-containing protein</fullName>
    </recommendedName>
</protein>
<keyword evidence="1" id="KW-0472">Membrane</keyword>
<gene>
    <name evidence="3" type="ORF">GPL26_16645</name>
</gene>
<dbReference type="AlphaFoldDB" id="A0AA41K624"/>
<proteinExistence type="predicted"/>
<comment type="caution">
    <text evidence="3">The sequence shown here is derived from an EMBL/GenBank/DDBJ whole genome shotgun (WGS) entry which is preliminary data.</text>
</comment>
<evidence type="ECO:0000256" key="1">
    <source>
        <dbReference type="SAM" id="Phobius"/>
    </source>
</evidence>
<dbReference type="Proteomes" id="UP000708338">
    <property type="component" value="Unassembled WGS sequence"/>
</dbReference>
<dbReference type="Pfam" id="PF07331">
    <property type="entry name" value="TctB"/>
    <property type="match status" value="1"/>
</dbReference>
<organism evidence="3 4">
    <name type="scientific">Enterocloster citroniae</name>
    <dbReference type="NCBI Taxonomy" id="358743"/>
    <lineage>
        <taxon>Bacteria</taxon>
        <taxon>Bacillati</taxon>
        <taxon>Bacillota</taxon>
        <taxon>Clostridia</taxon>
        <taxon>Lachnospirales</taxon>
        <taxon>Lachnospiraceae</taxon>
        <taxon>Enterocloster</taxon>
    </lineage>
</organism>
<reference evidence="3" key="1">
    <citation type="journal article" date="2021" name="Gut Microbes">
        <title>A synthetic consortium of 100 gut commensals modulates the composition and function in a colon model of the microbiome of elderly subjects.</title>
        <authorList>
            <person name="Perez M."/>
            <person name="Ntemiri A."/>
            <person name="Tan H."/>
            <person name="Harris H.M.B."/>
            <person name="Roager H.M."/>
            <person name="Ribiere C."/>
            <person name="O'Toole P.W."/>
        </authorList>
    </citation>
    <scope>NUCLEOTIDE SEQUENCE</scope>
    <source>
        <strain evidence="3">MCC335</strain>
    </source>
</reference>
<evidence type="ECO:0000259" key="2">
    <source>
        <dbReference type="Pfam" id="PF07331"/>
    </source>
</evidence>
<keyword evidence="1" id="KW-1133">Transmembrane helix</keyword>
<sequence>MEWIILLLPICLPTLKIVKPAWWNIRTFWRNTTANNSIDIVSQKTGGSLLSAPGRFCGPLESHWEGKMKKYKDIIMGAVLFAVGLIYFLMSFSIKLTYIDQIVGSRMFPQICGVVLMGLSMSLAVSAVMHLRQPRPETDSVDVEEMADRVMGRDREKHVLAPAVKTLLVLVSFAVFCWLLDKIGFAFAAFLYLFSQMLLIAGRKLKAKDIVFYLVLSAVLSAGIYYLFYKGFSLMLPKASWF</sequence>
<evidence type="ECO:0000313" key="4">
    <source>
        <dbReference type="Proteomes" id="UP000708338"/>
    </source>
</evidence>
<evidence type="ECO:0000313" key="3">
    <source>
        <dbReference type="EMBL" id="MBT9811256.1"/>
    </source>
</evidence>
<dbReference type="EMBL" id="WQPS01000022">
    <property type="protein sequence ID" value="MBT9811256.1"/>
    <property type="molecule type" value="Genomic_DNA"/>
</dbReference>
<feature type="transmembrane region" description="Helical" evidence="1">
    <location>
        <begin position="159"/>
        <end position="179"/>
    </location>
</feature>